<comment type="caution">
    <text evidence="2">The sequence shown here is derived from an EMBL/GenBank/DDBJ whole genome shotgun (WGS) entry which is preliminary data.</text>
</comment>
<reference evidence="2" key="1">
    <citation type="submission" date="2022-10" db="EMBL/GenBank/DDBJ databases">
        <title>Novel sulphate-reducing endosymbionts in the free-living metamonad Anaeramoeba.</title>
        <authorList>
            <person name="Jerlstrom-Hultqvist J."/>
            <person name="Cepicka I."/>
            <person name="Gallot-Lavallee L."/>
            <person name="Salas-Leiva D."/>
            <person name="Curtis B.A."/>
            <person name="Zahonova K."/>
            <person name="Pipaliya S."/>
            <person name="Dacks J."/>
            <person name="Roger A.J."/>
        </authorList>
    </citation>
    <scope>NUCLEOTIDE SEQUENCE</scope>
    <source>
        <strain evidence="2">BMAN</strain>
    </source>
</reference>
<keyword evidence="3" id="KW-1185">Reference proteome</keyword>
<feature type="chain" id="PRO_5040288005" evidence="1">
    <location>
        <begin position="21"/>
        <end position="859"/>
    </location>
</feature>
<protein>
    <submittedName>
        <fullName evidence="2">Uncharacterized protein</fullName>
    </submittedName>
</protein>
<accession>A0A9Q0LG95</accession>
<proteinExistence type="predicted"/>
<evidence type="ECO:0000313" key="2">
    <source>
        <dbReference type="EMBL" id="KAJ5072292.1"/>
    </source>
</evidence>
<evidence type="ECO:0000256" key="1">
    <source>
        <dbReference type="SAM" id="SignalP"/>
    </source>
</evidence>
<dbReference type="AlphaFoldDB" id="A0A9Q0LG95"/>
<feature type="signal peptide" evidence="1">
    <location>
        <begin position="1"/>
        <end position="20"/>
    </location>
</feature>
<evidence type="ECO:0000313" key="3">
    <source>
        <dbReference type="Proteomes" id="UP001149090"/>
    </source>
</evidence>
<keyword evidence="1" id="KW-0732">Signal</keyword>
<dbReference type="Proteomes" id="UP001149090">
    <property type="component" value="Unassembled WGS sequence"/>
</dbReference>
<gene>
    <name evidence="2" type="ORF">M0811_01306</name>
</gene>
<dbReference type="EMBL" id="JAPDFW010000081">
    <property type="protein sequence ID" value="KAJ5072292.1"/>
    <property type="molecule type" value="Genomic_DNA"/>
</dbReference>
<organism evidence="2 3">
    <name type="scientific">Anaeramoeba ignava</name>
    <name type="common">Anaerobic marine amoeba</name>
    <dbReference type="NCBI Taxonomy" id="1746090"/>
    <lineage>
        <taxon>Eukaryota</taxon>
        <taxon>Metamonada</taxon>
        <taxon>Anaeramoebidae</taxon>
        <taxon>Anaeramoeba</taxon>
    </lineage>
</organism>
<sequence length="859" mass="97122">MRNKILALILVLFFLSSTLGGEIEDVLNELNYQKLYEQQIENPEPKKHEYKFNYIPHKHVQKTQKGLTDNQLMQPAIIPFGPLQNSSCIQQAYEYVFLRISKYNSRFILYPYPFSHTIDNETIEFDQGAIINIDTSGMPNPSDEANYFIYYDVVDTLNISKSKAIFDGDLAVFRYEGLFNGYTQNLAYEGAYYCDSLRVYLGKYTQCLTYAQWISLGYPYIGSTKFLYLTPDDIYLGRLNQFSLIVFPDLVSGTENQTAGGFNSSTLQNLETYIENGGYVVSSGKGPYLLELLGLLSPGTFNLTYGYISQYTDPVFVQNCTATETDDEMEFLHTTLCFATSNGTVSKMGFLFAYMPSVPTPDPDIQVLTRIDPVSTSLMYKDSQGWLRTVPHVPSDNYVLQMYKKYGHGQILMTIGAPALTSSSYQWWYNMYYLAFARPVILQVFIPDSEYSIPALESFSLTIDLNYRNLFSSTLEGFRFYTFLVKGIEWVDIPEECEFGYNYTSLPSSKLNGSIYLNCSADIAPISSQNFTVTFHVYDPLVTQGLYSLMMLYNSYEYFDVPSNQSRFYNIGGVYFNTKAAAVLRTDSNPSPSSTYPLQGSGNYVQNTLNMNNKENTVATDVVHYAFVPLISPLLDGSQQGVITHEIVLDWTYYQTGSAGTPFIFPFTSEGEFDLLFYPSLAGAHSILAVDWDTTVKIHKDLWEYNTSLGYSLSDIENAFYQTNIESVGTVVRQTYAPDADVYYDIATQRLLVFCDLTTIEGSLEFYGAVENISNPVPGKNYSKANLTFVRNDIYFFESDTVPLPEGITDSNTVITIDRYPSPTGNCTPGLNNAAAEVMVPGFFRFNSISWIECKPIFQ</sequence>
<name>A0A9Q0LG95_ANAIG</name>